<evidence type="ECO:0000256" key="6">
    <source>
        <dbReference type="ARBA" id="ARBA00022763"/>
    </source>
</evidence>
<keyword evidence="11" id="KW-0238">DNA-binding</keyword>
<dbReference type="EMBL" id="VJWE01000011">
    <property type="protein sequence ID" value="TWG39508.1"/>
    <property type="molecule type" value="Genomic_DNA"/>
</dbReference>
<reference evidence="21 22" key="1">
    <citation type="journal article" date="2015" name="Stand. Genomic Sci.">
        <title>Genomic Encyclopedia of Bacterial and Archaeal Type Strains, Phase III: the genomes of soil and plant-associated and newly described type strains.</title>
        <authorList>
            <person name="Whitman W.B."/>
            <person name="Woyke T."/>
            <person name="Klenk H.P."/>
            <person name="Zhou Y."/>
            <person name="Lilburn T.G."/>
            <person name="Beck B.J."/>
            <person name="De Vos P."/>
            <person name="Vandamme P."/>
            <person name="Eisen J.A."/>
            <person name="Garrity G."/>
            <person name="Hugenholtz P."/>
            <person name="Kyrpides N.C."/>
        </authorList>
    </citation>
    <scope>NUCLEOTIDE SEQUENCE [LARGE SCALE GENOMIC DNA]</scope>
    <source>
        <strain evidence="21 22">DSM 64</strain>
    </source>
</reference>
<dbReference type="GO" id="GO:0006281">
    <property type="term" value="P:DNA repair"/>
    <property type="evidence" value="ECO:0007669"/>
    <property type="project" value="UniProtKB-KW"/>
</dbReference>
<keyword evidence="12" id="KW-0233">DNA recombination</keyword>
<dbReference type="GO" id="GO:0043590">
    <property type="term" value="C:bacterial nucleoid"/>
    <property type="evidence" value="ECO:0007669"/>
    <property type="project" value="TreeGrafter"/>
</dbReference>
<dbReference type="InterPro" id="IPR032284">
    <property type="entry name" value="RecQ_Zn-bd"/>
</dbReference>
<comment type="cofactor">
    <cofactor evidence="1">
        <name>Mg(2+)</name>
        <dbReference type="ChEBI" id="CHEBI:18420"/>
    </cofactor>
</comment>
<dbReference type="Pfam" id="PF16124">
    <property type="entry name" value="RecQ_Zn_bind"/>
    <property type="match status" value="1"/>
</dbReference>
<evidence type="ECO:0000256" key="1">
    <source>
        <dbReference type="ARBA" id="ARBA00001946"/>
    </source>
</evidence>
<evidence type="ECO:0000256" key="9">
    <source>
        <dbReference type="ARBA" id="ARBA00022833"/>
    </source>
</evidence>
<dbReference type="InterPro" id="IPR011545">
    <property type="entry name" value="DEAD/DEAH_box_helicase_dom"/>
</dbReference>
<comment type="cofactor">
    <cofactor evidence="2">
        <name>Zn(2+)</name>
        <dbReference type="ChEBI" id="CHEBI:29105"/>
    </cofactor>
</comment>
<dbReference type="InterPro" id="IPR018982">
    <property type="entry name" value="RQC_domain"/>
</dbReference>
<keyword evidence="5" id="KW-0547">Nucleotide-binding</keyword>
<evidence type="ECO:0000256" key="15">
    <source>
        <dbReference type="ARBA" id="ARBA00034617"/>
    </source>
</evidence>
<keyword evidence="14" id="KW-0413">Isomerase</keyword>
<dbReference type="GO" id="GO:0005524">
    <property type="term" value="F:ATP binding"/>
    <property type="evidence" value="ECO:0007669"/>
    <property type="project" value="UniProtKB-KW"/>
</dbReference>
<evidence type="ECO:0000259" key="20">
    <source>
        <dbReference type="PROSITE" id="PS51194"/>
    </source>
</evidence>
<keyword evidence="8 21" id="KW-0347">Helicase</keyword>
<evidence type="ECO:0000256" key="10">
    <source>
        <dbReference type="ARBA" id="ARBA00022840"/>
    </source>
</evidence>
<comment type="caution">
    <text evidence="21">The sequence shown here is derived from an EMBL/GenBank/DDBJ whole genome shotgun (WGS) entry which is preliminary data.</text>
</comment>
<dbReference type="SMART" id="SM00487">
    <property type="entry name" value="DEXDc"/>
    <property type="match status" value="1"/>
</dbReference>
<evidence type="ECO:0000256" key="13">
    <source>
        <dbReference type="ARBA" id="ARBA00023204"/>
    </source>
</evidence>
<evidence type="ECO:0000259" key="19">
    <source>
        <dbReference type="PROSITE" id="PS51192"/>
    </source>
</evidence>
<evidence type="ECO:0000256" key="7">
    <source>
        <dbReference type="ARBA" id="ARBA00022801"/>
    </source>
</evidence>
<accession>A0A561XTR7</accession>
<dbReference type="GO" id="GO:0009432">
    <property type="term" value="P:SOS response"/>
    <property type="evidence" value="ECO:0007669"/>
    <property type="project" value="UniProtKB-UniRule"/>
</dbReference>
<feature type="domain" description="HRDC" evidence="18">
    <location>
        <begin position="555"/>
        <end position="628"/>
    </location>
</feature>
<keyword evidence="7" id="KW-0378">Hydrolase</keyword>
<dbReference type="InterPro" id="IPR006293">
    <property type="entry name" value="DNA_helicase_ATP-dep_RecQ_bac"/>
</dbReference>
<evidence type="ECO:0000256" key="8">
    <source>
        <dbReference type="ARBA" id="ARBA00022806"/>
    </source>
</evidence>
<dbReference type="CDD" id="cd18794">
    <property type="entry name" value="SF2_C_RecQ"/>
    <property type="match status" value="1"/>
</dbReference>
<dbReference type="PANTHER" id="PTHR13710">
    <property type="entry name" value="DNA HELICASE RECQ FAMILY MEMBER"/>
    <property type="match status" value="1"/>
</dbReference>
<dbReference type="SMART" id="SM00341">
    <property type="entry name" value="HRDC"/>
    <property type="match status" value="1"/>
</dbReference>
<dbReference type="PROSITE" id="PS51194">
    <property type="entry name" value="HELICASE_CTER"/>
    <property type="match status" value="1"/>
</dbReference>
<evidence type="ECO:0000256" key="11">
    <source>
        <dbReference type="ARBA" id="ARBA00023125"/>
    </source>
</evidence>
<dbReference type="FunFam" id="3.40.50.300:FF:000296">
    <property type="entry name" value="ATP-dependent DNA helicase RecQ"/>
    <property type="match status" value="1"/>
</dbReference>
<keyword evidence="13" id="KW-0234">DNA repair</keyword>
<dbReference type="Pfam" id="PF00271">
    <property type="entry name" value="Helicase_C"/>
    <property type="match status" value="1"/>
</dbReference>
<dbReference type="GO" id="GO:0043138">
    <property type="term" value="F:3'-5' DNA helicase activity"/>
    <property type="evidence" value="ECO:0007669"/>
    <property type="project" value="UniProtKB-EC"/>
</dbReference>
<dbReference type="FunFam" id="3.40.50.300:FF:000156">
    <property type="entry name" value="ATP-dependent DNA helicase recQ"/>
    <property type="match status" value="1"/>
</dbReference>
<comment type="similarity">
    <text evidence="3">Belongs to the helicase family. RecQ subfamily.</text>
</comment>
<dbReference type="SUPFAM" id="SSF52540">
    <property type="entry name" value="P-loop containing nucleoside triphosphate hydrolases"/>
    <property type="match status" value="2"/>
</dbReference>
<dbReference type="GO" id="GO:0030894">
    <property type="term" value="C:replisome"/>
    <property type="evidence" value="ECO:0007669"/>
    <property type="project" value="TreeGrafter"/>
</dbReference>
<dbReference type="InterPro" id="IPR010997">
    <property type="entry name" value="HRDC-like_sf"/>
</dbReference>
<keyword evidence="6" id="KW-0227">DNA damage</keyword>
<protein>
    <recommendedName>
        <fullName evidence="16">DNA helicase RecQ</fullName>
        <ecNumber evidence="16">5.6.2.4</ecNumber>
    </recommendedName>
</protein>
<dbReference type="Pfam" id="PF09382">
    <property type="entry name" value="RQC"/>
    <property type="match status" value="1"/>
</dbReference>
<evidence type="ECO:0000256" key="5">
    <source>
        <dbReference type="ARBA" id="ARBA00022741"/>
    </source>
</evidence>
<dbReference type="EC" id="5.6.2.4" evidence="16"/>
<dbReference type="InterPro" id="IPR044876">
    <property type="entry name" value="HRDC_dom_sf"/>
</dbReference>
<gene>
    <name evidence="21" type="ORF">ATF69_1380</name>
</gene>
<evidence type="ECO:0000256" key="4">
    <source>
        <dbReference type="ARBA" id="ARBA00022723"/>
    </source>
</evidence>
<evidence type="ECO:0000313" key="22">
    <source>
        <dbReference type="Proteomes" id="UP000321485"/>
    </source>
</evidence>
<dbReference type="InterPro" id="IPR002121">
    <property type="entry name" value="HRDC_dom"/>
</dbReference>
<dbReference type="InterPro" id="IPR027417">
    <property type="entry name" value="P-loop_NTPase"/>
</dbReference>
<dbReference type="NCBIfam" id="TIGR01389">
    <property type="entry name" value="recQ"/>
    <property type="match status" value="1"/>
</dbReference>
<dbReference type="GO" id="GO:0003677">
    <property type="term" value="F:DNA binding"/>
    <property type="evidence" value="ECO:0007669"/>
    <property type="project" value="UniProtKB-KW"/>
</dbReference>
<evidence type="ECO:0000256" key="2">
    <source>
        <dbReference type="ARBA" id="ARBA00001947"/>
    </source>
</evidence>
<evidence type="ECO:0000256" key="17">
    <source>
        <dbReference type="SAM" id="MobiDB-lite"/>
    </source>
</evidence>
<feature type="domain" description="Helicase ATP-binding" evidence="19">
    <location>
        <begin position="33"/>
        <end position="209"/>
    </location>
</feature>
<dbReference type="Pfam" id="PF00570">
    <property type="entry name" value="HRDC"/>
    <property type="match status" value="1"/>
</dbReference>
<dbReference type="InterPro" id="IPR036388">
    <property type="entry name" value="WH-like_DNA-bd_sf"/>
</dbReference>
<feature type="region of interest" description="Disordered" evidence="17">
    <location>
        <begin position="531"/>
        <end position="552"/>
    </location>
</feature>
<dbReference type="NCBIfam" id="TIGR00614">
    <property type="entry name" value="recQ_fam"/>
    <property type="match status" value="1"/>
</dbReference>
<dbReference type="GO" id="GO:0016787">
    <property type="term" value="F:hydrolase activity"/>
    <property type="evidence" value="ECO:0007669"/>
    <property type="project" value="UniProtKB-KW"/>
</dbReference>
<dbReference type="GO" id="GO:0009378">
    <property type="term" value="F:four-way junction helicase activity"/>
    <property type="evidence" value="ECO:0007669"/>
    <property type="project" value="TreeGrafter"/>
</dbReference>
<dbReference type="Gene3D" id="1.10.10.10">
    <property type="entry name" value="Winged helix-like DNA-binding domain superfamily/Winged helix DNA-binding domain"/>
    <property type="match status" value="1"/>
</dbReference>
<name>A0A561XTR7_ACIDE</name>
<evidence type="ECO:0000256" key="12">
    <source>
        <dbReference type="ARBA" id="ARBA00023172"/>
    </source>
</evidence>
<dbReference type="SUPFAM" id="SSF47819">
    <property type="entry name" value="HRDC-like"/>
    <property type="match status" value="1"/>
</dbReference>
<dbReference type="Pfam" id="PF00270">
    <property type="entry name" value="DEAD"/>
    <property type="match status" value="1"/>
</dbReference>
<dbReference type="PROSITE" id="PS50967">
    <property type="entry name" value="HRDC"/>
    <property type="match status" value="1"/>
</dbReference>
<dbReference type="SMART" id="SM00490">
    <property type="entry name" value="HELICc"/>
    <property type="match status" value="1"/>
</dbReference>
<comment type="catalytic activity">
    <reaction evidence="15">
        <text>Couples ATP hydrolysis with the unwinding of duplex DNA by translocating in the 3'-5' direction.</text>
        <dbReference type="EC" id="5.6.2.4"/>
    </reaction>
</comment>
<sequence>MSSRPSPALSPAHAVLQDVFGYEQFRGPQQAIVEHVIAGGDALVLMPTGGGKSLCYQVPAIVRQRQGRGVTIVVSPLIALMHDQVGALHEAGVDAAFLNSTLSFDEAQDVELRLQTGDITLLYAAPERLNTPRFLGLLDSLYEGGHLSLFAIDEAHCVSQWGHDFRPEYRALTVLHERYAGVPRIALTATADDLTRADIIERLQLEDARLFISSFDRPNIRYTIVEKKDATTQLLRFIEREHAGEAGVVYCQSRKRVEELASTLSDAGITALPYHAGLDTKVRQKNQDRFLREEGIVMVATIAFGMGIDKPDVRFVAHVDMPKNIEGYYQETGRAGRDGLNADAWMAYGLNDVVNQRRMIDESPAGEEFKQALRGKLDALLALAEATDCRRVRLLAYFGEQSTPCGNCDNCLTPPAIWDATDAARKLLSTIYRVNQASGISFGTGHIMDILRGKKTEKVAQFGHEKISTFGIGADLTEPQLRGVLRQLIATGALGLQKVMLDSGHSFDTLCLTEGSRAVLKGEVPVQLRESVSSAPAAKRTRKSSAPPAAAANLGPDAQVRFINLKAWRAEVAREHNLPAYVIFHDATLAAIAERNPGSLDDLQGISGMGAKKLEAYGAEVLRVCTST</sequence>
<evidence type="ECO:0000259" key="18">
    <source>
        <dbReference type="PROSITE" id="PS50967"/>
    </source>
</evidence>
<dbReference type="GO" id="GO:0006310">
    <property type="term" value="P:DNA recombination"/>
    <property type="evidence" value="ECO:0007669"/>
    <property type="project" value="UniProtKB-UniRule"/>
</dbReference>
<evidence type="ECO:0000256" key="14">
    <source>
        <dbReference type="ARBA" id="ARBA00023235"/>
    </source>
</evidence>
<dbReference type="AlphaFoldDB" id="A0A561XTR7"/>
<dbReference type="Gene3D" id="3.40.50.300">
    <property type="entry name" value="P-loop containing nucleotide triphosphate hydrolases"/>
    <property type="match status" value="2"/>
</dbReference>
<evidence type="ECO:0000313" key="21">
    <source>
        <dbReference type="EMBL" id="TWG39508.1"/>
    </source>
</evidence>
<dbReference type="PANTHER" id="PTHR13710:SF105">
    <property type="entry name" value="ATP-DEPENDENT DNA HELICASE Q1"/>
    <property type="match status" value="1"/>
</dbReference>
<dbReference type="Proteomes" id="UP000321485">
    <property type="component" value="Unassembled WGS sequence"/>
</dbReference>
<feature type="domain" description="Helicase C-terminal" evidence="20">
    <location>
        <begin position="230"/>
        <end position="381"/>
    </location>
</feature>
<organism evidence="21 22">
    <name type="scientific">Acidovorax delafieldii</name>
    <name type="common">Pseudomonas delafieldii</name>
    <dbReference type="NCBI Taxonomy" id="47920"/>
    <lineage>
        <taxon>Bacteria</taxon>
        <taxon>Pseudomonadati</taxon>
        <taxon>Pseudomonadota</taxon>
        <taxon>Betaproteobacteria</taxon>
        <taxon>Burkholderiales</taxon>
        <taxon>Comamonadaceae</taxon>
        <taxon>Acidovorax</taxon>
    </lineage>
</organism>
<dbReference type="InterPro" id="IPR014001">
    <property type="entry name" value="Helicase_ATP-bd"/>
</dbReference>
<evidence type="ECO:0000256" key="16">
    <source>
        <dbReference type="NCBIfam" id="TIGR01389"/>
    </source>
</evidence>
<keyword evidence="10" id="KW-0067">ATP-binding</keyword>
<dbReference type="InterPro" id="IPR001650">
    <property type="entry name" value="Helicase_C-like"/>
</dbReference>
<dbReference type="GO" id="GO:0005737">
    <property type="term" value="C:cytoplasm"/>
    <property type="evidence" value="ECO:0007669"/>
    <property type="project" value="TreeGrafter"/>
</dbReference>
<proteinExistence type="inferred from homology"/>
<keyword evidence="9" id="KW-0862">Zinc</keyword>
<dbReference type="PROSITE" id="PS51192">
    <property type="entry name" value="HELICASE_ATP_BIND_1"/>
    <property type="match status" value="1"/>
</dbReference>
<dbReference type="GO" id="GO:0046872">
    <property type="term" value="F:metal ion binding"/>
    <property type="evidence" value="ECO:0007669"/>
    <property type="project" value="UniProtKB-KW"/>
</dbReference>
<keyword evidence="4" id="KW-0479">Metal-binding</keyword>
<dbReference type="GO" id="GO:0006260">
    <property type="term" value="P:DNA replication"/>
    <property type="evidence" value="ECO:0007669"/>
    <property type="project" value="InterPro"/>
</dbReference>
<evidence type="ECO:0000256" key="3">
    <source>
        <dbReference type="ARBA" id="ARBA00005446"/>
    </source>
</evidence>
<dbReference type="Gene3D" id="1.10.150.80">
    <property type="entry name" value="HRDC domain"/>
    <property type="match status" value="1"/>
</dbReference>
<dbReference type="InterPro" id="IPR004589">
    <property type="entry name" value="DNA_helicase_ATP-dep_RecQ"/>
</dbReference>
<dbReference type="CDD" id="cd17920">
    <property type="entry name" value="DEXHc_RecQ"/>
    <property type="match status" value="1"/>
</dbReference>
<dbReference type="SMART" id="SM00956">
    <property type="entry name" value="RQC"/>
    <property type="match status" value="1"/>
</dbReference>